<evidence type="ECO:0000256" key="3">
    <source>
        <dbReference type="SAM" id="MobiDB-lite"/>
    </source>
</evidence>
<dbReference type="GO" id="GO:0006351">
    <property type="term" value="P:DNA-templated transcription"/>
    <property type="evidence" value="ECO:0007669"/>
    <property type="project" value="InterPro"/>
</dbReference>
<sequence>MNKSAASTSEPRFCAKCSDPLPSTSDTTPGTVTTEHSTAGRLHVDELKTTYVSSAHWKSVLAGISELKILSEEQEDDNDTPSPQQQTEYGLEDSILIPGTTRERPRLLYGWHKSATLSEILAAMPERAVVDRLVLSYFHHPPIPHLLLHADSFLRQYEKFWADPYNTPLMWIALLYGIMCLSTQADMFRDLVLEKSINPLTPVPSMPPSRPKYLDQMEQALIAGNYSSGGPFALEALLHYHILEHTRYPDADVGTWLLTGMVVRLGFRMGYHRDPSHFPDVTPFQGEMRRRIWILMHALDIMMSLQLGLPRVIKDGQWDTQPPRNIYDSEFDENTTELPPSRPETEVTPIMHLLAKHKMLVVVGTIADTSMSVAAERCDPSTLMAEKRLMGRLREAYDSVPAGAKFDAFSKFVDDMPSDIMNRLSITVLLQKGLIVLNWHHVMPSGSIISPDADPMGSSESESGPKDDTEGYQICIRAALEILSIQETIDCETRPGGVLFPLHLLIYSVVKHEFLMATTVLITHMYRTTVSQPGLRVDERKTKLAQEVEVALRKSHGIWMRQSARSKEAMRVANLLAMLFQKLKDTDVQQVHRTEIADEPVLMQSDDQGLALFGEFGLLHHLEDLSTFFNLPNMT</sequence>
<keyword evidence="2" id="KW-0539">Nucleus</keyword>
<dbReference type="RefSeq" id="XP_018138394.1">
    <property type="nucleotide sequence ID" value="XM_018294490.1"/>
</dbReference>
<comment type="caution">
    <text evidence="5">The sequence shown here is derived from an EMBL/GenBank/DDBJ whole genome shotgun (WGS) entry which is preliminary data.</text>
</comment>
<dbReference type="PANTHER" id="PTHR31001">
    <property type="entry name" value="UNCHARACTERIZED TRANSCRIPTIONAL REGULATORY PROTEIN"/>
    <property type="match status" value="1"/>
</dbReference>
<feature type="region of interest" description="Disordered" evidence="3">
    <location>
        <begin position="450"/>
        <end position="469"/>
    </location>
</feature>
<dbReference type="PANTHER" id="PTHR31001:SF74">
    <property type="entry name" value="ZN(II)2CYS6 TRANSCRIPTION FACTOR (EUROFUNG)"/>
    <property type="match status" value="1"/>
</dbReference>
<dbReference type="AlphaFoldDB" id="A0A179F517"/>
<organism evidence="5 6">
    <name type="scientific">Pochonia chlamydosporia 170</name>
    <dbReference type="NCBI Taxonomy" id="1380566"/>
    <lineage>
        <taxon>Eukaryota</taxon>
        <taxon>Fungi</taxon>
        <taxon>Dikarya</taxon>
        <taxon>Ascomycota</taxon>
        <taxon>Pezizomycotina</taxon>
        <taxon>Sordariomycetes</taxon>
        <taxon>Hypocreomycetidae</taxon>
        <taxon>Hypocreales</taxon>
        <taxon>Clavicipitaceae</taxon>
        <taxon>Pochonia</taxon>
    </lineage>
</organism>
<dbReference type="GeneID" id="28858484"/>
<feature type="region of interest" description="Disordered" evidence="3">
    <location>
        <begin position="324"/>
        <end position="344"/>
    </location>
</feature>
<keyword evidence="6" id="KW-1185">Reference proteome</keyword>
<evidence type="ECO:0000256" key="2">
    <source>
        <dbReference type="ARBA" id="ARBA00023242"/>
    </source>
</evidence>
<gene>
    <name evidence="5" type="ORF">VFPPC_16737</name>
</gene>
<dbReference type="InterPro" id="IPR050613">
    <property type="entry name" value="Sec_Metabolite_Reg"/>
</dbReference>
<dbReference type="Proteomes" id="UP000078397">
    <property type="component" value="Unassembled WGS sequence"/>
</dbReference>
<comment type="subcellular location">
    <subcellularLocation>
        <location evidence="1">Nucleus</location>
    </subcellularLocation>
</comment>
<dbReference type="GO" id="GO:0005634">
    <property type="term" value="C:nucleus"/>
    <property type="evidence" value="ECO:0007669"/>
    <property type="project" value="UniProtKB-SubCell"/>
</dbReference>
<dbReference type="KEGG" id="pchm:VFPPC_16737"/>
<dbReference type="Pfam" id="PF04082">
    <property type="entry name" value="Fungal_trans"/>
    <property type="match status" value="1"/>
</dbReference>
<dbReference type="STRING" id="1380566.A0A179F517"/>
<feature type="region of interest" description="Disordered" evidence="3">
    <location>
        <begin position="1"/>
        <end position="36"/>
    </location>
</feature>
<evidence type="ECO:0000313" key="6">
    <source>
        <dbReference type="Proteomes" id="UP000078397"/>
    </source>
</evidence>
<dbReference type="EMBL" id="LSBJ02000008">
    <property type="protein sequence ID" value="OAQ60516.1"/>
    <property type="molecule type" value="Genomic_DNA"/>
</dbReference>
<reference evidence="5 6" key="1">
    <citation type="journal article" date="2016" name="PLoS Pathog.">
        <title>Biosynthesis of antibiotic leucinostatins in bio-control fungus Purpureocillium lilacinum and their inhibition on phytophthora revealed by genome mining.</title>
        <authorList>
            <person name="Wang G."/>
            <person name="Liu Z."/>
            <person name="Lin R."/>
            <person name="Li E."/>
            <person name="Mao Z."/>
            <person name="Ling J."/>
            <person name="Yang Y."/>
            <person name="Yin W.B."/>
            <person name="Xie B."/>
        </authorList>
    </citation>
    <scope>NUCLEOTIDE SEQUENCE [LARGE SCALE GENOMIC DNA]</scope>
    <source>
        <strain evidence="5">170</strain>
    </source>
</reference>
<dbReference type="GO" id="GO:0003677">
    <property type="term" value="F:DNA binding"/>
    <property type="evidence" value="ECO:0007669"/>
    <property type="project" value="InterPro"/>
</dbReference>
<evidence type="ECO:0000256" key="1">
    <source>
        <dbReference type="ARBA" id="ARBA00004123"/>
    </source>
</evidence>
<feature type="compositionally biased region" description="Polar residues" evidence="3">
    <location>
        <begin position="1"/>
        <end position="10"/>
    </location>
</feature>
<dbReference type="GO" id="GO:0008270">
    <property type="term" value="F:zinc ion binding"/>
    <property type="evidence" value="ECO:0007669"/>
    <property type="project" value="InterPro"/>
</dbReference>
<feature type="domain" description="Xylanolytic transcriptional activator regulatory" evidence="4">
    <location>
        <begin position="255"/>
        <end position="329"/>
    </location>
</feature>
<accession>A0A179F517</accession>
<dbReference type="SMART" id="SM00906">
    <property type="entry name" value="Fungal_trans"/>
    <property type="match status" value="1"/>
</dbReference>
<proteinExistence type="predicted"/>
<evidence type="ECO:0000313" key="5">
    <source>
        <dbReference type="EMBL" id="OAQ60516.1"/>
    </source>
</evidence>
<name>A0A179F517_METCM</name>
<evidence type="ECO:0000259" key="4">
    <source>
        <dbReference type="SMART" id="SM00906"/>
    </source>
</evidence>
<dbReference type="InterPro" id="IPR007219">
    <property type="entry name" value="XnlR_reg_dom"/>
</dbReference>
<protein>
    <submittedName>
        <fullName evidence="5">Fungal specific transcription factor</fullName>
    </submittedName>
</protein>
<dbReference type="OrthoDB" id="4935007at2759"/>
<dbReference type="CDD" id="cd12148">
    <property type="entry name" value="fungal_TF_MHR"/>
    <property type="match status" value="1"/>
</dbReference>
<feature type="compositionally biased region" description="Low complexity" evidence="3">
    <location>
        <begin position="22"/>
        <end position="34"/>
    </location>
</feature>